<proteinExistence type="predicted"/>
<feature type="non-terminal residue" evidence="1">
    <location>
        <position position="1"/>
    </location>
</feature>
<evidence type="ECO:0000313" key="1">
    <source>
        <dbReference type="EMBL" id="GAG64247.1"/>
    </source>
</evidence>
<dbReference type="EMBL" id="BART01003960">
    <property type="protein sequence ID" value="GAG64247.1"/>
    <property type="molecule type" value="Genomic_DNA"/>
</dbReference>
<dbReference type="InterPro" id="IPR029063">
    <property type="entry name" value="SAM-dependent_MTases_sf"/>
</dbReference>
<organism evidence="1">
    <name type="scientific">marine sediment metagenome</name>
    <dbReference type="NCBI Taxonomy" id="412755"/>
    <lineage>
        <taxon>unclassified sequences</taxon>
        <taxon>metagenomes</taxon>
        <taxon>ecological metagenomes</taxon>
    </lineage>
</organism>
<accession>X1A240</accession>
<dbReference type="SUPFAM" id="SSF53335">
    <property type="entry name" value="S-adenosyl-L-methionine-dependent methyltransferases"/>
    <property type="match status" value="1"/>
</dbReference>
<dbReference type="AlphaFoldDB" id="X1A240"/>
<gene>
    <name evidence="1" type="ORF">S01H4_10388</name>
</gene>
<sequence length="105" mass="11843">LKLGGYAVICTANLLEQAKILVGKKEWDFGENSVISMIFANQDFPDNTHKSGMSPELAIRLFKEAGFMNIRILPMPHSYGFFGSEWPIDMIIEAQKPEKICEVHV</sequence>
<name>X1A240_9ZZZZ</name>
<protein>
    <submittedName>
        <fullName evidence="1">Uncharacterized protein</fullName>
    </submittedName>
</protein>
<comment type="caution">
    <text evidence="1">The sequence shown here is derived from an EMBL/GenBank/DDBJ whole genome shotgun (WGS) entry which is preliminary data.</text>
</comment>
<reference evidence="1" key="1">
    <citation type="journal article" date="2014" name="Front. Microbiol.">
        <title>High frequency of phylogenetically diverse reductive dehalogenase-homologous genes in deep subseafloor sedimentary metagenomes.</title>
        <authorList>
            <person name="Kawai M."/>
            <person name="Futagami T."/>
            <person name="Toyoda A."/>
            <person name="Takaki Y."/>
            <person name="Nishi S."/>
            <person name="Hori S."/>
            <person name="Arai W."/>
            <person name="Tsubouchi T."/>
            <person name="Morono Y."/>
            <person name="Uchiyama I."/>
            <person name="Ito T."/>
            <person name="Fujiyama A."/>
            <person name="Inagaki F."/>
            <person name="Takami H."/>
        </authorList>
    </citation>
    <scope>NUCLEOTIDE SEQUENCE</scope>
    <source>
        <strain evidence="1">Expedition CK06-06</strain>
    </source>
</reference>